<proteinExistence type="predicted"/>
<feature type="transmembrane region" description="Helical" evidence="1">
    <location>
        <begin position="96"/>
        <end position="119"/>
    </location>
</feature>
<sequence length="120" mass="12735">MKYRLPMLFLAIVSISLSILTIASNNPSGGSGVAIDQPQDIWMIVGFTVGIFLPALILGIFNSTATRVLSSIYQILFALPAFILTLGIIFTTAVPILVFVLFLSTIVITASAITTLCVAS</sequence>
<evidence type="ECO:0000313" key="2">
    <source>
        <dbReference type="EMBL" id="APY23797.1"/>
    </source>
</evidence>
<dbReference type="EMBL" id="KY363215">
    <property type="protein sequence ID" value="APY23797.1"/>
    <property type="molecule type" value="Genomic_DNA"/>
</dbReference>
<protein>
    <submittedName>
        <fullName evidence="2">Uncharacterized protein</fullName>
    </submittedName>
</protein>
<organism evidence="2">
    <name type="scientific">Staphylococcus arlettae</name>
    <dbReference type="NCBI Taxonomy" id="29378"/>
    <lineage>
        <taxon>Bacteria</taxon>
        <taxon>Bacillati</taxon>
        <taxon>Bacillota</taxon>
        <taxon>Bacilli</taxon>
        <taxon>Bacillales</taxon>
        <taxon>Staphylococcaceae</taxon>
        <taxon>Staphylococcus</taxon>
    </lineage>
</organism>
<feature type="transmembrane region" description="Helical" evidence="1">
    <location>
        <begin position="41"/>
        <end position="61"/>
    </location>
</feature>
<keyword evidence="1" id="KW-0472">Membrane</keyword>
<dbReference type="AlphaFoldDB" id="A0A1W5QDB3"/>
<evidence type="ECO:0000256" key="1">
    <source>
        <dbReference type="SAM" id="Phobius"/>
    </source>
</evidence>
<feature type="transmembrane region" description="Helical" evidence="1">
    <location>
        <begin position="68"/>
        <end position="90"/>
    </location>
</feature>
<reference evidence="2" key="1">
    <citation type="journal article" date="2017" name="MSphere">
        <title>Novel beta-lactamase blaARL in Staphylococcus arlettae.</title>
        <authorList>
            <person name="Andreis S.N."/>
            <person name="Perreten V."/>
            <person name="Schwendener S."/>
        </authorList>
    </citation>
    <scope>NUCLEOTIDE SEQUENCE</scope>
    <source>
        <strain evidence="2">SAN1670</strain>
    </source>
</reference>
<keyword evidence="1" id="KW-0812">Transmembrane</keyword>
<keyword evidence="1" id="KW-1133">Transmembrane helix</keyword>
<dbReference type="RefSeq" id="WP_107373809.1">
    <property type="nucleotide sequence ID" value="NZ_JBOIIZ010000004.1"/>
</dbReference>
<accession>A0A1W5QDB3</accession>
<name>A0A1W5QDB3_9STAP</name>